<name>A0AAV7P3R5_PLEWA</name>
<dbReference type="InterPro" id="IPR036051">
    <property type="entry name" value="KRAB_dom_sf"/>
</dbReference>
<dbReference type="Gene3D" id="6.10.140.140">
    <property type="match status" value="1"/>
</dbReference>
<dbReference type="InterPro" id="IPR001909">
    <property type="entry name" value="KRAB"/>
</dbReference>
<reference evidence="3" key="1">
    <citation type="journal article" date="2022" name="bioRxiv">
        <title>Sequencing and chromosome-scale assembly of the giantPleurodeles waltlgenome.</title>
        <authorList>
            <person name="Brown T."/>
            <person name="Elewa A."/>
            <person name="Iarovenko S."/>
            <person name="Subramanian E."/>
            <person name="Araus A.J."/>
            <person name="Petzold A."/>
            <person name="Susuki M."/>
            <person name="Suzuki K.-i.T."/>
            <person name="Hayashi T."/>
            <person name="Toyoda A."/>
            <person name="Oliveira C."/>
            <person name="Osipova E."/>
            <person name="Leigh N.D."/>
            <person name="Simon A."/>
            <person name="Yun M.H."/>
        </authorList>
    </citation>
    <scope>NUCLEOTIDE SEQUENCE</scope>
    <source>
        <strain evidence="3">20211129_DDA</strain>
        <tissue evidence="3">Liver</tissue>
    </source>
</reference>
<evidence type="ECO:0000313" key="3">
    <source>
        <dbReference type="EMBL" id="KAJ1121764.1"/>
    </source>
</evidence>
<feature type="region of interest" description="Disordered" evidence="1">
    <location>
        <begin position="141"/>
        <end position="230"/>
    </location>
</feature>
<feature type="compositionally biased region" description="Basic residues" evidence="1">
    <location>
        <begin position="109"/>
        <end position="120"/>
    </location>
</feature>
<keyword evidence="4" id="KW-1185">Reference proteome</keyword>
<dbReference type="SMART" id="SM00349">
    <property type="entry name" value="KRAB"/>
    <property type="match status" value="1"/>
</dbReference>
<dbReference type="SUPFAM" id="SSF109640">
    <property type="entry name" value="KRAB domain (Kruppel-associated box)"/>
    <property type="match status" value="1"/>
</dbReference>
<dbReference type="CDD" id="cd07765">
    <property type="entry name" value="KRAB_A-box"/>
    <property type="match status" value="1"/>
</dbReference>
<dbReference type="Proteomes" id="UP001066276">
    <property type="component" value="Chromosome 7"/>
</dbReference>
<dbReference type="PANTHER" id="PTHR23232:SF118">
    <property type="entry name" value="ZINC FINGER PROTEIN 746"/>
    <property type="match status" value="1"/>
</dbReference>
<sequence length="320" mass="35785">MFQQSSEEAQVTFQDASTYFSDAEWRLLQEWQKDLYVNVMREIHQALMSLGPLIANTVFSLKAKEAQELSHVGLPLSGERNGVNPSSSDPVTNPEEGFNTRREENTCVNKRRDKQGKKRKDCLSPDEDPALIFIDHLGKEVQTSSTDTSSGHETISITIKDEEEPYCFDDQGSKRKNSMNNSAGDPSSTLVKIEEEDDDEETQDPKEPDPQQKPAGKEIGSRNINAVFSASGTENRLVRKTLLEKPKVTEIRSTEKGPGPSSQLWLGNPHELGGEKSTQQFKLFATVRHSEDGRVTYFLPQFPKDAKHSSSNGTRSLILL</sequence>
<organism evidence="3 4">
    <name type="scientific">Pleurodeles waltl</name>
    <name type="common">Iberian ribbed newt</name>
    <dbReference type="NCBI Taxonomy" id="8319"/>
    <lineage>
        <taxon>Eukaryota</taxon>
        <taxon>Metazoa</taxon>
        <taxon>Chordata</taxon>
        <taxon>Craniata</taxon>
        <taxon>Vertebrata</taxon>
        <taxon>Euteleostomi</taxon>
        <taxon>Amphibia</taxon>
        <taxon>Batrachia</taxon>
        <taxon>Caudata</taxon>
        <taxon>Salamandroidea</taxon>
        <taxon>Salamandridae</taxon>
        <taxon>Pleurodelinae</taxon>
        <taxon>Pleurodeles</taxon>
    </lineage>
</organism>
<dbReference type="PROSITE" id="PS50805">
    <property type="entry name" value="KRAB"/>
    <property type="match status" value="1"/>
</dbReference>
<proteinExistence type="predicted"/>
<evidence type="ECO:0000256" key="1">
    <source>
        <dbReference type="SAM" id="MobiDB-lite"/>
    </source>
</evidence>
<evidence type="ECO:0000259" key="2">
    <source>
        <dbReference type="PROSITE" id="PS50805"/>
    </source>
</evidence>
<dbReference type="PANTHER" id="PTHR23232">
    <property type="entry name" value="KRAB DOMAIN C2H2 ZINC FINGER"/>
    <property type="match status" value="1"/>
</dbReference>
<dbReference type="AlphaFoldDB" id="A0AAV7P3R5"/>
<dbReference type="InterPro" id="IPR050169">
    <property type="entry name" value="Krueppel_C2H2_ZnF"/>
</dbReference>
<feature type="region of interest" description="Disordered" evidence="1">
    <location>
        <begin position="74"/>
        <end position="126"/>
    </location>
</feature>
<evidence type="ECO:0000313" key="4">
    <source>
        <dbReference type="Proteomes" id="UP001066276"/>
    </source>
</evidence>
<dbReference type="Pfam" id="PF01352">
    <property type="entry name" value="KRAB"/>
    <property type="match status" value="1"/>
</dbReference>
<feature type="domain" description="KRAB" evidence="2">
    <location>
        <begin position="11"/>
        <end position="88"/>
    </location>
</feature>
<protein>
    <recommendedName>
        <fullName evidence="2">KRAB domain-containing protein</fullName>
    </recommendedName>
</protein>
<accession>A0AAV7P3R5</accession>
<comment type="caution">
    <text evidence="3">The sequence shown here is derived from an EMBL/GenBank/DDBJ whole genome shotgun (WGS) entry which is preliminary data.</text>
</comment>
<dbReference type="EMBL" id="JANPWB010000011">
    <property type="protein sequence ID" value="KAJ1121764.1"/>
    <property type="molecule type" value="Genomic_DNA"/>
</dbReference>
<feature type="compositionally biased region" description="Polar residues" evidence="1">
    <location>
        <begin position="178"/>
        <end position="190"/>
    </location>
</feature>
<feature type="compositionally biased region" description="Basic and acidic residues" evidence="1">
    <location>
        <begin position="203"/>
        <end position="220"/>
    </location>
</feature>
<gene>
    <name evidence="3" type="ORF">NDU88_000283</name>
</gene>
<feature type="compositionally biased region" description="Polar residues" evidence="1">
    <location>
        <begin position="141"/>
        <end position="157"/>
    </location>
</feature>
<dbReference type="GO" id="GO:0006355">
    <property type="term" value="P:regulation of DNA-templated transcription"/>
    <property type="evidence" value="ECO:0007669"/>
    <property type="project" value="InterPro"/>
</dbReference>